<dbReference type="EMBL" id="JACSQL010000021">
    <property type="protein sequence ID" value="MBD7971157.1"/>
    <property type="molecule type" value="Genomic_DNA"/>
</dbReference>
<evidence type="ECO:0000256" key="6">
    <source>
        <dbReference type="SAM" id="MobiDB-lite"/>
    </source>
</evidence>
<dbReference type="InterPro" id="IPR050490">
    <property type="entry name" value="Bact_solute-bd_prot1"/>
</dbReference>
<evidence type="ECO:0000256" key="5">
    <source>
        <dbReference type="ARBA" id="ARBA00023288"/>
    </source>
</evidence>
<accession>A0ABR8T603</accession>
<comment type="caution">
    <text evidence="8">The sequence shown here is derived from an EMBL/GenBank/DDBJ whole genome shotgun (WGS) entry which is preliminary data.</text>
</comment>
<keyword evidence="3" id="KW-0472">Membrane</keyword>
<dbReference type="PROSITE" id="PS51257">
    <property type="entry name" value="PROKAR_LIPOPROTEIN"/>
    <property type="match status" value="1"/>
</dbReference>
<dbReference type="Gene3D" id="3.40.190.10">
    <property type="entry name" value="Periplasmic binding protein-like II"/>
    <property type="match status" value="1"/>
</dbReference>
<name>A0ABR8T603_9BACL</name>
<feature type="region of interest" description="Disordered" evidence="6">
    <location>
        <begin position="28"/>
        <end position="51"/>
    </location>
</feature>
<dbReference type="PANTHER" id="PTHR43649">
    <property type="entry name" value="ARABINOSE-BINDING PROTEIN-RELATED"/>
    <property type="match status" value="1"/>
</dbReference>
<sequence>MVKRKGMSVLVCMLLVLTVFAAGCSKGGSGTANSPGGTTEPKPGTDTPAQEQTEITLGYYSDGKSDAKMKELITTFTDKHPNITVKTQSAPYGQFYQKLDTQIAAGKAPDVWLSDGALVMKYAERGTLKDVTEWINKDLNKDDYYGLEFNKDAEGHYWGIPQGIQIGVLYYNKDLFDKAGVSYPEDSWTWEDLKLAAEKLTVDASGKTAVDASFDANSVSQFGLTFFSITEGWFSVLKSYGGGILDETNTKSIVDSPENKQAMDWIVDGMNRGIFTDPVDLKSFQSSMAVFPSGSAAMRIGIYARVQAANEAGLNYDVALLPTGPDGKRFAPVIANSWVISAKADEAKAQAAWEWMKFWATEDEVQKEWAALGEAVPVKKSVANSDVFLTSGANPANRQAFLDSFEFAGTLDTNAVWEEWVSKFNENAERAFLGDTPVEETLKKANEDIQKVLDGFYQ</sequence>
<dbReference type="InterPro" id="IPR006059">
    <property type="entry name" value="SBP"/>
</dbReference>
<evidence type="ECO:0000256" key="4">
    <source>
        <dbReference type="ARBA" id="ARBA00023139"/>
    </source>
</evidence>
<dbReference type="SUPFAM" id="SSF53850">
    <property type="entry name" value="Periplasmic binding protein-like II"/>
    <property type="match status" value="1"/>
</dbReference>
<feature type="chain" id="PRO_5046775974" evidence="7">
    <location>
        <begin position="22"/>
        <end position="458"/>
    </location>
</feature>
<proteinExistence type="predicted"/>
<evidence type="ECO:0000256" key="7">
    <source>
        <dbReference type="SAM" id="SignalP"/>
    </source>
</evidence>
<keyword evidence="1" id="KW-1003">Cell membrane</keyword>
<dbReference type="Pfam" id="PF01547">
    <property type="entry name" value="SBP_bac_1"/>
    <property type="match status" value="1"/>
</dbReference>
<evidence type="ECO:0000256" key="1">
    <source>
        <dbReference type="ARBA" id="ARBA00022475"/>
    </source>
</evidence>
<feature type="signal peptide" evidence="7">
    <location>
        <begin position="1"/>
        <end position="21"/>
    </location>
</feature>
<organism evidence="8 9">
    <name type="scientific">Paenibacillus gallinarum</name>
    <dbReference type="NCBI Taxonomy" id="2762232"/>
    <lineage>
        <taxon>Bacteria</taxon>
        <taxon>Bacillati</taxon>
        <taxon>Bacillota</taxon>
        <taxon>Bacilli</taxon>
        <taxon>Bacillales</taxon>
        <taxon>Paenibacillaceae</taxon>
        <taxon>Paenibacillus</taxon>
    </lineage>
</organism>
<gene>
    <name evidence="8" type="ORF">H9647_24125</name>
</gene>
<evidence type="ECO:0000313" key="8">
    <source>
        <dbReference type="EMBL" id="MBD7971157.1"/>
    </source>
</evidence>
<evidence type="ECO:0000313" key="9">
    <source>
        <dbReference type="Proteomes" id="UP000608071"/>
    </source>
</evidence>
<keyword evidence="9" id="KW-1185">Reference proteome</keyword>
<evidence type="ECO:0000256" key="2">
    <source>
        <dbReference type="ARBA" id="ARBA00022729"/>
    </source>
</evidence>
<protein>
    <submittedName>
        <fullName evidence="8">Sugar ABC transporter substrate-binding protein</fullName>
    </submittedName>
</protein>
<dbReference type="Proteomes" id="UP000608071">
    <property type="component" value="Unassembled WGS sequence"/>
</dbReference>
<evidence type="ECO:0000256" key="3">
    <source>
        <dbReference type="ARBA" id="ARBA00023136"/>
    </source>
</evidence>
<keyword evidence="5" id="KW-0449">Lipoprotein</keyword>
<keyword evidence="2 7" id="KW-0732">Signal</keyword>
<dbReference type="CDD" id="cd13585">
    <property type="entry name" value="PBP2_TMBP_like"/>
    <property type="match status" value="1"/>
</dbReference>
<keyword evidence="4" id="KW-0564">Palmitate</keyword>
<reference evidence="8 9" key="1">
    <citation type="submission" date="2020-08" db="EMBL/GenBank/DDBJ databases">
        <title>A Genomic Blueprint of the Chicken Gut Microbiome.</title>
        <authorList>
            <person name="Gilroy R."/>
            <person name="Ravi A."/>
            <person name="Getino M."/>
            <person name="Pursley I."/>
            <person name="Horton D.L."/>
            <person name="Alikhan N.-F."/>
            <person name="Baker D."/>
            <person name="Gharbi K."/>
            <person name="Hall N."/>
            <person name="Watson M."/>
            <person name="Adriaenssens E.M."/>
            <person name="Foster-Nyarko E."/>
            <person name="Jarju S."/>
            <person name="Secka A."/>
            <person name="Antonio M."/>
            <person name="Oren A."/>
            <person name="Chaudhuri R."/>
            <person name="La Ragione R.M."/>
            <person name="Hildebrand F."/>
            <person name="Pallen M.J."/>
        </authorList>
    </citation>
    <scope>NUCLEOTIDE SEQUENCE [LARGE SCALE GENOMIC DNA]</scope>
    <source>
        <strain evidence="8 9">Sa2BVA9</strain>
    </source>
</reference>
<dbReference type="PANTHER" id="PTHR43649:SF33">
    <property type="entry name" value="POLYGALACTURONAN_RHAMNOGALACTURONAN-BINDING PROTEIN YTCQ"/>
    <property type="match status" value="1"/>
</dbReference>
<dbReference type="RefSeq" id="WP_191804839.1">
    <property type="nucleotide sequence ID" value="NZ_JACSQL010000021.1"/>
</dbReference>